<name>A0A645DZ81_9ZZZZ</name>
<protein>
    <recommendedName>
        <fullName evidence="2">SHOCT domain-containing protein</fullName>
    </recommendedName>
</protein>
<dbReference type="AlphaFoldDB" id="A0A645DZ81"/>
<evidence type="ECO:0000313" key="1">
    <source>
        <dbReference type="EMBL" id="MPM94830.1"/>
    </source>
</evidence>
<proteinExistence type="predicted"/>
<sequence length="134" mass="14538">MMHRYMFYRMVNGHFLLGLVALLLVVGIVLLVVYLTSRKYKTPAMKSAGVDAIANPAAIAVNATQERLLAILAEQKAGGGMGAAEYEERRMVLDGGRGDNHASAELVSLKERYARGELTTGAYVEARNKLIGIV</sequence>
<organism evidence="1">
    <name type="scientific">bioreactor metagenome</name>
    <dbReference type="NCBI Taxonomy" id="1076179"/>
    <lineage>
        <taxon>unclassified sequences</taxon>
        <taxon>metagenomes</taxon>
        <taxon>ecological metagenomes</taxon>
    </lineage>
</organism>
<comment type="caution">
    <text evidence="1">The sequence shown here is derived from an EMBL/GenBank/DDBJ whole genome shotgun (WGS) entry which is preliminary data.</text>
</comment>
<evidence type="ECO:0008006" key="2">
    <source>
        <dbReference type="Google" id="ProtNLM"/>
    </source>
</evidence>
<dbReference type="EMBL" id="VSSQ01041412">
    <property type="protein sequence ID" value="MPM94830.1"/>
    <property type="molecule type" value="Genomic_DNA"/>
</dbReference>
<gene>
    <name evidence="1" type="ORF">SDC9_141978</name>
</gene>
<accession>A0A645DZ81</accession>
<reference evidence="1" key="1">
    <citation type="submission" date="2019-08" db="EMBL/GenBank/DDBJ databases">
        <authorList>
            <person name="Kucharzyk K."/>
            <person name="Murdoch R.W."/>
            <person name="Higgins S."/>
            <person name="Loffler F."/>
        </authorList>
    </citation>
    <scope>NUCLEOTIDE SEQUENCE</scope>
</reference>